<evidence type="ECO:0000313" key="3">
    <source>
        <dbReference type="Proteomes" id="UP000223709"/>
    </source>
</evidence>
<organism evidence="2 3">
    <name type="scientific">Faecalibacterium prausnitzii</name>
    <dbReference type="NCBI Taxonomy" id="853"/>
    <lineage>
        <taxon>Bacteria</taxon>
        <taxon>Bacillati</taxon>
        <taxon>Bacillota</taxon>
        <taxon>Clostridia</taxon>
        <taxon>Eubacteriales</taxon>
        <taxon>Oscillospiraceae</taxon>
        <taxon>Faecalibacterium</taxon>
    </lineage>
</organism>
<keyword evidence="1" id="KW-1133">Transmembrane helix</keyword>
<dbReference type="RefSeq" id="WP_098924986.1">
    <property type="nucleotide sequence ID" value="NZ_CP023819.1"/>
</dbReference>
<feature type="transmembrane region" description="Helical" evidence="1">
    <location>
        <begin position="291"/>
        <end position="314"/>
    </location>
</feature>
<evidence type="ECO:0000256" key="1">
    <source>
        <dbReference type="SAM" id="Phobius"/>
    </source>
</evidence>
<gene>
    <name evidence="2" type="ORF">CRH10_13135</name>
</gene>
<dbReference type="Pfam" id="PF10947">
    <property type="entry name" value="DUF2628"/>
    <property type="match status" value="1"/>
</dbReference>
<name>A0A291TD88_9FIRM</name>
<dbReference type="InterPro" id="IPR039522">
    <property type="entry name" value="RING_finger_1_prok"/>
</dbReference>
<evidence type="ECO:0000313" key="2">
    <source>
        <dbReference type="EMBL" id="ATL91164.1"/>
    </source>
</evidence>
<proteinExistence type="predicted"/>
<dbReference type="EMBL" id="CP023819">
    <property type="protein sequence ID" value="ATL91164.1"/>
    <property type="molecule type" value="Genomic_DNA"/>
</dbReference>
<dbReference type="Proteomes" id="UP000223709">
    <property type="component" value="Chromosome"/>
</dbReference>
<dbReference type="AlphaFoldDB" id="A0A291TD88"/>
<dbReference type="InterPro" id="IPR024399">
    <property type="entry name" value="DUF2628"/>
</dbReference>
<reference evidence="2 3" key="1">
    <citation type="submission" date="2017-10" db="EMBL/GenBank/DDBJ databases">
        <title>Complete Genome Sequence of Faecalibacterium prausnitzii isolated from the gut of healthy adult Indian.</title>
        <authorList>
            <person name="Bag S."/>
            <person name="Ghosh T.S."/>
            <person name="Das B."/>
        </authorList>
    </citation>
    <scope>NUCLEOTIDE SEQUENCE [LARGE SCALE GENOMIC DNA]</scope>
    <source>
        <strain evidence="2 3">Indica</strain>
    </source>
</reference>
<keyword evidence="1" id="KW-0812">Transmembrane</keyword>
<accession>A0A291TD88</accession>
<feature type="transmembrane region" description="Helical" evidence="1">
    <location>
        <begin position="237"/>
        <end position="260"/>
    </location>
</feature>
<protein>
    <recommendedName>
        <fullName evidence="4">DUF2628 domain-containing protein</fullName>
    </recommendedName>
</protein>
<keyword evidence="1" id="KW-0472">Membrane</keyword>
<sequence length="327" mass="36149">MPKYYGCPCEGCGKPLTLQDDIVVCPDCGAPYHRDCYEKLGRCIHAPAHAAGYEWKFPYQESELCTCPACGERTLRSESVCRCCGAALPPEGAQEPADRADSDEHSEEFDYSTFYRQFQETGAPQVDPLRQTYQAAFGKEEVMDGIPCKDWADFIGPASPAYLSAYCRMQLSHTKTSMSFSAMLFGPFYFFYRKAWKPAFAFLAAELVLALPTFIDLLQVTDSSLAPGLSTSTLLTFSRICSVLSFLLMIVRGLYGKWLYRQSAAEKIRRIRAEFPDAAQRKAVLCAQGGTSWAAVLGCLVLLMVIGSAFTLLLGPNVDALIHLVYG</sequence>
<evidence type="ECO:0008006" key="4">
    <source>
        <dbReference type="Google" id="ProtNLM"/>
    </source>
</evidence>
<dbReference type="Pfam" id="PF14446">
    <property type="entry name" value="Prok-RING_1"/>
    <property type="match status" value="1"/>
</dbReference>
<feature type="transmembrane region" description="Helical" evidence="1">
    <location>
        <begin position="199"/>
        <end position="217"/>
    </location>
</feature>